<reference evidence="1" key="4">
    <citation type="submission" date="2019-03" db="UniProtKB">
        <authorList>
            <consortium name="EnsemblPlants"/>
        </authorList>
    </citation>
    <scope>IDENTIFICATION</scope>
</reference>
<sequence>MGVDQDIFEIIAWSHLDFSVSCELRHKCNGNLFRVITMYGSPYEEGKGAFISELHTLFVDFKIPTLIGGDFNLVRNVKEKSNGVINHRWSDNFSVRIEIWGLLEIKLSSRKFTWANNQVDFIMSTIDRLFCNTGMDVLYPLASCKSLSRCGSDHTLLLWDSRVNSEPRKSSFKMEKWWLLRADFTDLVHKTWSEPNRATSTIENWQIKIRSLRRVTKGWNSNEEANLRRYKKILLEEFDMLDIRVENSDLSEVEFNRMKFIQSELQKIWLREEIKAKERSRDRDITEGDRNTAYFHAVANQRRRKTLIHSLDSPNGPVSDIKNMLNVASDFYKDLFKNKNSSGLKIKTDFFSAGEKVTPAENEVLEAPFTEEEVK</sequence>
<dbReference type="PANTHER" id="PTHR33710:SF71">
    <property type="entry name" value="ENDONUCLEASE_EXONUCLEASE_PHOSPHATASE DOMAIN-CONTAINING PROTEIN"/>
    <property type="match status" value="1"/>
</dbReference>
<evidence type="ECO:0008006" key="3">
    <source>
        <dbReference type="Google" id="ProtNLM"/>
    </source>
</evidence>
<dbReference type="PANTHER" id="PTHR33710">
    <property type="entry name" value="BNAC02G09200D PROTEIN"/>
    <property type="match status" value="1"/>
</dbReference>
<dbReference type="STRING" id="200361.A0A453NH12"/>
<accession>A0A453NH12</accession>
<evidence type="ECO:0000313" key="1">
    <source>
        <dbReference type="EnsemblPlants" id="AET6Gv20374000.2"/>
    </source>
</evidence>
<proteinExistence type="predicted"/>
<evidence type="ECO:0000313" key="2">
    <source>
        <dbReference type="Proteomes" id="UP000015105"/>
    </source>
</evidence>
<reference evidence="2" key="2">
    <citation type="journal article" date="2017" name="Nat. Plants">
        <title>The Aegilops tauschii genome reveals multiple impacts of transposons.</title>
        <authorList>
            <person name="Zhao G."/>
            <person name="Zou C."/>
            <person name="Li K."/>
            <person name="Wang K."/>
            <person name="Li T."/>
            <person name="Gao L."/>
            <person name="Zhang X."/>
            <person name="Wang H."/>
            <person name="Yang Z."/>
            <person name="Liu X."/>
            <person name="Jiang W."/>
            <person name="Mao L."/>
            <person name="Kong X."/>
            <person name="Jiao Y."/>
            <person name="Jia J."/>
        </authorList>
    </citation>
    <scope>NUCLEOTIDE SEQUENCE [LARGE SCALE GENOMIC DNA]</scope>
    <source>
        <strain evidence="2">cv. AL8/78</strain>
    </source>
</reference>
<dbReference type="AlphaFoldDB" id="A0A453NH12"/>
<dbReference type="Gramene" id="AET6Gv20374000.2">
    <property type="protein sequence ID" value="AET6Gv20374000.2"/>
    <property type="gene ID" value="AET6Gv20374000"/>
</dbReference>
<dbReference type="SUPFAM" id="SSF56219">
    <property type="entry name" value="DNase I-like"/>
    <property type="match status" value="1"/>
</dbReference>
<dbReference type="Proteomes" id="UP000015105">
    <property type="component" value="Chromosome 6D"/>
</dbReference>
<name>A0A453NH12_AEGTS</name>
<reference evidence="1" key="3">
    <citation type="journal article" date="2017" name="Nature">
        <title>Genome sequence of the progenitor of the wheat D genome Aegilops tauschii.</title>
        <authorList>
            <person name="Luo M.C."/>
            <person name="Gu Y.Q."/>
            <person name="Puiu D."/>
            <person name="Wang H."/>
            <person name="Twardziok S.O."/>
            <person name="Deal K.R."/>
            <person name="Huo N."/>
            <person name="Zhu T."/>
            <person name="Wang L."/>
            <person name="Wang Y."/>
            <person name="McGuire P.E."/>
            <person name="Liu S."/>
            <person name="Long H."/>
            <person name="Ramasamy R.K."/>
            <person name="Rodriguez J.C."/>
            <person name="Van S.L."/>
            <person name="Yuan L."/>
            <person name="Wang Z."/>
            <person name="Xia Z."/>
            <person name="Xiao L."/>
            <person name="Anderson O.D."/>
            <person name="Ouyang S."/>
            <person name="Liang Y."/>
            <person name="Zimin A.V."/>
            <person name="Pertea G."/>
            <person name="Qi P."/>
            <person name="Bennetzen J.L."/>
            <person name="Dai X."/>
            <person name="Dawson M.W."/>
            <person name="Muller H.G."/>
            <person name="Kugler K."/>
            <person name="Rivarola-Duarte L."/>
            <person name="Spannagl M."/>
            <person name="Mayer K.F.X."/>
            <person name="Lu F.H."/>
            <person name="Bevan M.W."/>
            <person name="Leroy P."/>
            <person name="Li P."/>
            <person name="You F.M."/>
            <person name="Sun Q."/>
            <person name="Liu Z."/>
            <person name="Lyons E."/>
            <person name="Wicker T."/>
            <person name="Salzberg S.L."/>
            <person name="Devos K.M."/>
            <person name="Dvorak J."/>
        </authorList>
    </citation>
    <scope>NUCLEOTIDE SEQUENCE [LARGE SCALE GENOMIC DNA]</scope>
    <source>
        <strain evidence="1">cv. AL8/78</strain>
    </source>
</reference>
<organism evidence="1 2">
    <name type="scientific">Aegilops tauschii subsp. strangulata</name>
    <name type="common">Goatgrass</name>
    <dbReference type="NCBI Taxonomy" id="200361"/>
    <lineage>
        <taxon>Eukaryota</taxon>
        <taxon>Viridiplantae</taxon>
        <taxon>Streptophyta</taxon>
        <taxon>Embryophyta</taxon>
        <taxon>Tracheophyta</taxon>
        <taxon>Spermatophyta</taxon>
        <taxon>Magnoliopsida</taxon>
        <taxon>Liliopsida</taxon>
        <taxon>Poales</taxon>
        <taxon>Poaceae</taxon>
        <taxon>BOP clade</taxon>
        <taxon>Pooideae</taxon>
        <taxon>Triticodae</taxon>
        <taxon>Triticeae</taxon>
        <taxon>Triticinae</taxon>
        <taxon>Aegilops</taxon>
    </lineage>
</organism>
<reference evidence="1" key="5">
    <citation type="journal article" date="2021" name="G3 (Bethesda)">
        <title>Aegilops tauschii genome assembly Aet v5.0 features greater sequence contiguity and improved annotation.</title>
        <authorList>
            <person name="Wang L."/>
            <person name="Zhu T."/>
            <person name="Rodriguez J.C."/>
            <person name="Deal K.R."/>
            <person name="Dubcovsky J."/>
            <person name="McGuire P.E."/>
            <person name="Lux T."/>
            <person name="Spannagl M."/>
            <person name="Mayer K.F.X."/>
            <person name="Baldrich P."/>
            <person name="Meyers B.C."/>
            <person name="Huo N."/>
            <person name="Gu Y.Q."/>
            <person name="Zhou H."/>
            <person name="Devos K.M."/>
            <person name="Bennetzen J.L."/>
            <person name="Unver T."/>
            <person name="Budak H."/>
            <person name="Gulick P.J."/>
            <person name="Galiba G."/>
            <person name="Kalapos B."/>
            <person name="Nelson D.R."/>
            <person name="Li P."/>
            <person name="You F.M."/>
            <person name="Luo M.C."/>
            <person name="Dvorak J."/>
        </authorList>
    </citation>
    <scope>NUCLEOTIDE SEQUENCE [LARGE SCALE GENOMIC DNA]</scope>
    <source>
        <strain evidence="1">cv. AL8/78</strain>
    </source>
</reference>
<dbReference type="Gene3D" id="3.60.10.10">
    <property type="entry name" value="Endonuclease/exonuclease/phosphatase"/>
    <property type="match status" value="1"/>
</dbReference>
<dbReference type="EnsemblPlants" id="AET6Gv20374000.2">
    <property type="protein sequence ID" value="AET6Gv20374000.2"/>
    <property type="gene ID" value="AET6Gv20374000"/>
</dbReference>
<reference evidence="2" key="1">
    <citation type="journal article" date="2014" name="Science">
        <title>Ancient hybridizations among the ancestral genomes of bread wheat.</title>
        <authorList>
            <consortium name="International Wheat Genome Sequencing Consortium,"/>
            <person name="Marcussen T."/>
            <person name="Sandve S.R."/>
            <person name="Heier L."/>
            <person name="Spannagl M."/>
            <person name="Pfeifer M."/>
            <person name="Jakobsen K.S."/>
            <person name="Wulff B.B."/>
            <person name="Steuernagel B."/>
            <person name="Mayer K.F."/>
            <person name="Olsen O.A."/>
        </authorList>
    </citation>
    <scope>NUCLEOTIDE SEQUENCE [LARGE SCALE GENOMIC DNA]</scope>
    <source>
        <strain evidence="2">cv. AL8/78</strain>
    </source>
</reference>
<dbReference type="InterPro" id="IPR036691">
    <property type="entry name" value="Endo/exonu/phosph_ase_sf"/>
</dbReference>
<keyword evidence="2" id="KW-1185">Reference proteome</keyword>
<protein>
    <recommendedName>
        <fullName evidence="3">Endonuclease/exonuclease/phosphatase domain-containing protein</fullName>
    </recommendedName>
</protein>